<evidence type="ECO:0000256" key="2">
    <source>
        <dbReference type="ARBA" id="ARBA00022723"/>
    </source>
</evidence>
<dbReference type="Proteomes" id="UP000245461">
    <property type="component" value="Unassembled WGS sequence"/>
</dbReference>
<dbReference type="PANTHER" id="PTHR37302">
    <property type="entry name" value="SLR1116 PROTEIN"/>
    <property type="match status" value="1"/>
</dbReference>
<evidence type="ECO:0000313" key="4">
    <source>
        <dbReference type="EMBL" id="PWR22908.1"/>
    </source>
</evidence>
<gene>
    <name evidence="4" type="ORF">DKG74_10855</name>
</gene>
<dbReference type="RefSeq" id="WP_109905594.1">
    <property type="nucleotide sequence ID" value="NZ_QGLE01000005.1"/>
</dbReference>
<evidence type="ECO:0000256" key="1">
    <source>
        <dbReference type="ARBA" id="ARBA00008635"/>
    </source>
</evidence>
<name>A0A317E717_9PROT</name>
<feature type="binding site" evidence="3">
    <location>
        <position position="137"/>
    </location>
    <ligand>
        <name>a divalent metal cation</name>
        <dbReference type="ChEBI" id="CHEBI:60240"/>
    </ligand>
</feature>
<dbReference type="Gene3D" id="1.20.120.450">
    <property type="entry name" value="dinb family like domain"/>
    <property type="match status" value="1"/>
</dbReference>
<reference evidence="4 5" key="1">
    <citation type="submission" date="2018-05" db="EMBL/GenBank/DDBJ databases">
        <title>Zavarzinia sp. HR-AS.</title>
        <authorList>
            <person name="Lee Y."/>
            <person name="Jeon C.O."/>
        </authorList>
    </citation>
    <scope>NUCLEOTIDE SEQUENCE [LARGE SCALE GENOMIC DNA]</scope>
    <source>
        <strain evidence="4 5">HR-AS</strain>
    </source>
</reference>
<dbReference type="PANTHER" id="PTHR37302:SF1">
    <property type="entry name" value="PROTEIN DINB"/>
    <property type="match status" value="1"/>
</dbReference>
<sequence>MKAHFQDFAAYNDWANRRLYEAVGALPAEDFTRDLKAFFGSIRGTLNHILVADLIWLGRFTGKPAAGITSLDQTLHEDFAALDAARREVDRRLIDLVDGMASADFAATIAYRTMTRGDAENRVSDMLTHVFNHQTHHRGQAHGLLSLLGREAPSLDLILFLNTR</sequence>
<organism evidence="4 5">
    <name type="scientific">Zavarzinia aquatilis</name>
    <dbReference type="NCBI Taxonomy" id="2211142"/>
    <lineage>
        <taxon>Bacteria</taxon>
        <taxon>Pseudomonadati</taxon>
        <taxon>Pseudomonadota</taxon>
        <taxon>Alphaproteobacteria</taxon>
        <taxon>Rhodospirillales</taxon>
        <taxon>Zavarziniaceae</taxon>
        <taxon>Zavarzinia</taxon>
    </lineage>
</organism>
<accession>A0A317E717</accession>
<keyword evidence="5" id="KW-1185">Reference proteome</keyword>
<comment type="similarity">
    <text evidence="1">Belongs to the DinB family.</text>
</comment>
<evidence type="ECO:0000313" key="5">
    <source>
        <dbReference type="Proteomes" id="UP000245461"/>
    </source>
</evidence>
<proteinExistence type="inferred from homology"/>
<feature type="binding site" evidence="3">
    <location>
        <position position="133"/>
    </location>
    <ligand>
        <name>a divalent metal cation</name>
        <dbReference type="ChEBI" id="CHEBI:60240"/>
    </ligand>
</feature>
<dbReference type="EMBL" id="QGLE01000005">
    <property type="protein sequence ID" value="PWR22908.1"/>
    <property type="molecule type" value="Genomic_DNA"/>
</dbReference>
<comment type="caution">
    <text evidence="4">The sequence shown here is derived from an EMBL/GenBank/DDBJ whole genome shotgun (WGS) entry which is preliminary data.</text>
</comment>
<dbReference type="InterPro" id="IPR034660">
    <property type="entry name" value="DinB/YfiT-like"/>
</dbReference>
<protein>
    <submittedName>
        <fullName evidence="4">Damage-inducible protein DinB</fullName>
    </submittedName>
</protein>
<evidence type="ECO:0000256" key="3">
    <source>
        <dbReference type="PIRSR" id="PIRSR607837-1"/>
    </source>
</evidence>
<dbReference type="AlphaFoldDB" id="A0A317E717"/>
<feature type="binding site" evidence="3">
    <location>
        <position position="48"/>
    </location>
    <ligand>
        <name>a divalent metal cation</name>
        <dbReference type="ChEBI" id="CHEBI:60240"/>
    </ligand>
</feature>
<dbReference type="OrthoDB" id="9807509at2"/>
<dbReference type="Pfam" id="PF05163">
    <property type="entry name" value="DinB"/>
    <property type="match status" value="1"/>
</dbReference>
<dbReference type="InterPro" id="IPR007837">
    <property type="entry name" value="DinB"/>
</dbReference>
<dbReference type="GO" id="GO:0046872">
    <property type="term" value="F:metal ion binding"/>
    <property type="evidence" value="ECO:0007669"/>
    <property type="project" value="UniProtKB-KW"/>
</dbReference>
<keyword evidence="2 3" id="KW-0479">Metal-binding</keyword>
<dbReference type="SUPFAM" id="SSF109854">
    <property type="entry name" value="DinB/YfiT-like putative metalloenzymes"/>
    <property type="match status" value="1"/>
</dbReference>